<keyword evidence="7" id="KW-1185">Reference proteome</keyword>
<dbReference type="SUPFAM" id="SSF117281">
    <property type="entry name" value="Kelch motif"/>
    <property type="match status" value="1"/>
</dbReference>
<feature type="chain" id="PRO_5046268959" description="Kelch repeat protein" evidence="5">
    <location>
        <begin position="21"/>
        <end position="552"/>
    </location>
</feature>
<keyword evidence="1" id="KW-0677">Repeat</keyword>
<evidence type="ECO:0000313" key="7">
    <source>
        <dbReference type="Proteomes" id="UP001152024"/>
    </source>
</evidence>
<keyword evidence="4" id="KW-0472">Membrane</keyword>
<dbReference type="EMBL" id="JAOQBH010000003">
    <property type="protein sequence ID" value="KAJ4138378.1"/>
    <property type="molecule type" value="Genomic_DNA"/>
</dbReference>
<comment type="caution">
    <text evidence="6">The sequence shown here is derived from an EMBL/GenBank/DDBJ whole genome shotgun (WGS) entry which is preliminary data.</text>
</comment>
<keyword evidence="2" id="KW-0408">Iron</keyword>
<dbReference type="Proteomes" id="UP001152024">
    <property type="component" value="Unassembled WGS sequence"/>
</dbReference>
<evidence type="ECO:0000256" key="5">
    <source>
        <dbReference type="SAM" id="SignalP"/>
    </source>
</evidence>
<sequence>MFLTIKCLFILSYLALLCHSDTSAYHRKKLRQPRQLGDNGPVLRRAFLSVAVLGDYVYVDGGLFSVDDAKPLPLNVTLSISLKESWSSHTLNIQEISKGRSPYLERPGLWVDQVNKSIYSWGGQGSNGNDTSIDQHHLWAFKPDGRGKGNWYINDPPDVSTFNQIYPGLHGLVTTCAGVGYSLGGHGSPTSDRHFKDAVPLNGLIAYNMTSRKWDNISSEALGYSTWAGSAACIESIGEAGLLIFLGGLKNNGLLATSSDRISFDNITIYEPTSKRWYWQKTTGDTPDSRGTFCSVGVPGPNGTYEIYIHGGWDYWARPEHAFGDTWVLSIPAFRWFKADAEVSKRGLHDCALIGNSQMISVGGNDRTEDLGWSKKDDWPQGVGVLDLPSMTWSNKYNADDSKYDSPKDVKDWYDNGDETEWNDEEVKSLFAAMKPQSSDTRDEESQSPEQRLPVGGIIGGVVGGVAVIIAAVGALNYIQRRRRREAPLVPADDGNIQRAWDKAELPAVESNKVEVVLVASEMDVNPSHAELPTEGTCYVNRNTTTSYELEG</sequence>
<evidence type="ECO:0008006" key="8">
    <source>
        <dbReference type="Google" id="ProtNLM"/>
    </source>
</evidence>
<name>A0ABQ8RN92_FUSEQ</name>
<feature type="region of interest" description="Disordered" evidence="3">
    <location>
        <begin position="434"/>
        <end position="453"/>
    </location>
</feature>
<dbReference type="InterPro" id="IPR015915">
    <property type="entry name" value="Kelch-typ_b-propeller"/>
</dbReference>
<evidence type="ECO:0000256" key="3">
    <source>
        <dbReference type="SAM" id="MobiDB-lite"/>
    </source>
</evidence>
<organism evidence="6 7">
    <name type="scientific">Fusarium equiseti</name>
    <name type="common">Fusarium scirpi</name>
    <dbReference type="NCBI Taxonomy" id="61235"/>
    <lineage>
        <taxon>Eukaryota</taxon>
        <taxon>Fungi</taxon>
        <taxon>Dikarya</taxon>
        <taxon>Ascomycota</taxon>
        <taxon>Pezizomycotina</taxon>
        <taxon>Sordariomycetes</taxon>
        <taxon>Hypocreomycetidae</taxon>
        <taxon>Hypocreales</taxon>
        <taxon>Nectriaceae</taxon>
        <taxon>Fusarium</taxon>
        <taxon>Fusarium incarnatum-equiseti species complex</taxon>
    </lineage>
</organism>
<feature type="signal peptide" evidence="5">
    <location>
        <begin position="1"/>
        <end position="20"/>
    </location>
</feature>
<evidence type="ECO:0000313" key="6">
    <source>
        <dbReference type="EMBL" id="KAJ4138378.1"/>
    </source>
</evidence>
<proteinExistence type="predicted"/>
<evidence type="ECO:0000256" key="2">
    <source>
        <dbReference type="ARBA" id="ARBA00023004"/>
    </source>
</evidence>
<accession>A0ABQ8RN92</accession>
<protein>
    <recommendedName>
        <fullName evidence="8">Kelch repeat protein</fullName>
    </recommendedName>
</protein>
<reference evidence="6" key="1">
    <citation type="submission" date="2022-09" db="EMBL/GenBank/DDBJ databases">
        <title>Fusarium specimens isolated from Avocado Roots.</title>
        <authorList>
            <person name="Stajich J."/>
            <person name="Roper C."/>
            <person name="Heimlech-Rivalta G."/>
        </authorList>
    </citation>
    <scope>NUCLEOTIDE SEQUENCE</scope>
    <source>
        <strain evidence="6">CF00095</strain>
    </source>
</reference>
<evidence type="ECO:0000256" key="1">
    <source>
        <dbReference type="ARBA" id="ARBA00022737"/>
    </source>
</evidence>
<keyword evidence="4" id="KW-1133">Transmembrane helix</keyword>
<evidence type="ECO:0000256" key="4">
    <source>
        <dbReference type="SAM" id="Phobius"/>
    </source>
</evidence>
<gene>
    <name evidence="6" type="ORF">NW768_002202</name>
</gene>
<feature type="transmembrane region" description="Helical" evidence="4">
    <location>
        <begin position="455"/>
        <end position="479"/>
    </location>
</feature>
<keyword evidence="5" id="KW-0732">Signal</keyword>
<dbReference type="PANTHER" id="PTHR47435">
    <property type="entry name" value="KELCH REPEAT PROTEIN (AFU_ORTHOLOGUE AFUA_5G12780)"/>
    <property type="match status" value="1"/>
</dbReference>
<dbReference type="PANTHER" id="PTHR47435:SF4">
    <property type="entry name" value="KELCH REPEAT PROTEIN (AFU_ORTHOLOGUE AFUA_5G12780)"/>
    <property type="match status" value="1"/>
</dbReference>
<dbReference type="Gene3D" id="2.120.10.80">
    <property type="entry name" value="Kelch-type beta propeller"/>
    <property type="match status" value="1"/>
</dbReference>
<keyword evidence="4" id="KW-0812">Transmembrane</keyword>